<feature type="chain" id="PRO_5047097838" evidence="9">
    <location>
        <begin position="31"/>
        <end position="389"/>
    </location>
</feature>
<dbReference type="EMBL" id="JAPPUX010000002">
    <property type="protein sequence ID" value="MCY4726381.1"/>
    <property type="molecule type" value="Genomic_DNA"/>
</dbReference>
<evidence type="ECO:0000256" key="5">
    <source>
        <dbReference type="ARBA" id="ARBA00022763"/>
    </source>
</evidence>
<dbReference type="InterPro" id="IPR036691">
    <property type="entry name" value="Endo/exonu/phosph_ase_sf"/>
</dbReference>
<evidence type="ECO:0000256" key="1">
    <source>
        <dbReference type="ARBA" id="ARBA00001936"/>
    </source>
</evidence>
<comment type="cofactor">
    <cofactor evidence="1">
        <name>Mn(2+)</name>
        <dbReference type="ChEBI" id="CHEBI:29035"/>
    </cofactor>
</comment>
<evidence type="ECO:0000256" key="9">
    <source>
        <dbReference type="SAM" id="SignalP"/>
    </source>
</evidence>
<evidence type="ECO:0000256" key="7">
    <source>
        <dbReference type="ARBA" id="ARBA00022842"/>
    </source>
</evidence>
<gene>
    <name evidence="11" type="ORF">NYO98_08830</name>
</gene>
<evidence type="ECO:0000256" key="2">
    <source>
        <dbReference type="ARBA" id="ARBA00001946"/>
    </source>
</evidence>
<protein>
    <submittedName>
        <fullName evidence="11">Endonuclease/exonuclease/phosphatase family protein</fullName>
    </submittedName>
</protein>
<keyword evidence="6" id="KW-0378">Hydrolase</keyword>
<keyword evidence="4" id="KW-0479">Metal-binding</keyword>
<feature type="domain" description="Endonuclease/exonuclease/phosphatase" evidence="10">
    <location>
        <begin position="88"/>
        <end position="374"/>
    </location>
</feature>
<evidence type="ECO:0000256" key="8">
    <source>
        <dbReference type="ARBA" id="ARBA00023204"/>
    </source>
</evidence>
<dbReference type="SUPFAM" id="SSF56219">
    <property type="entry name" value="DNase I-like"/>
    <property type="match status" value="1"/>
</dbReference>
<dbReference type="Proteomes" id="UP001074726">
    <property type="component" value="Unassembled WGS sequence"/>
</dbReference>
<keyword evidence="3" id="KW-0540">Nuclease</keyword>
<evidence type="ECO:0000313" key="11">
    <source>
        <dbReference type="EMBL" id="MCY4726381.1"/>
    </source>
</evidence>
<feature type="signal peptide" evidence="9">
    <location>
        <begin position="1"/>
        <end position="30"/>
    </location>
</feature>
<comment type="cofactor">
    <cofactor evidence="2">
        <name>Mg(2+)</name>
        <dbReference type="ChEBI" id="CHEBI:18420"/>
    </cofactor>
</comment>
<dbReference type="GO" id="GO:0004519">
    <property type="term" value="F:endonuclease activity"/>
    <property type="evidence" value="ECO:0007669"/>
    <property type="project" value="UniProtKB-KW"/>
</dbReference>
<evidence type="ECO:0000313" key="12">
    <source>
        <dbReference type="Proteomes" id="UP001074726"/>
    </source>
</evidence>
<name>A0ABT4CBN6_9ACTN</name>
<reference evidence="11" key="1">
    <citation type="submission" date="2022-08" db="EMBL/GenBank/DDBJ databases">
        <title>Genome sequencing of Nocardioides sp. STR2.</title>
        <authorList>
            <person name="So Y."/>
        </authorList>
    </citation>
    <scope>NUCLEOTIDE SEQUENCE</scope>
    <source>
        <strain evidence="11">STR2</strain>
    </source>
</reference>
<keyword evidence="7" id="KW-0460">Magnesium</keyword>
<evidence type="ECO:0000256" key="4">
    <source>
        <dbReference type="ARBA" id="ARBA00022723"/>
    </source>
</evidence>
<dbReference type="InterPro" id="IPR005135">
    <property type="entry name" value="Endo/exonuclease/phosphatase"/>
</dbReference>
<dbReference type="PANTHER" id="PTHR15822:SF4">
    <property type="entry name" value="TYROSYL-DNA PHOSPHODIESTERASE 2"/>
    <property type="match status" value="1"/>
</dbReference>
<keyword evidence="12" id="KW-1185">Reference proteome</keyword>
<dbReference type="Gene3D" id="3.60.10.10">
    <property type="entry name" value="Endonuclease/exonuclease/phosphatase"/>
    <property type="match status" value="1"/>
</dbReference>
<dbReference type="InterPro" id="IPR051547">
    <property type="entry name" value="TDP2-like"/>
</dbReference>
<accession>A0ABT4CBN6</accession>
<sequence length="389" mass="40321">MTRAPRHRVLVGLLASVLALGTALVPGASAQASPPGAGPGTPARTATVMTRNLYLGAELTPILVALASGNSTAIVGAATQTWAAVQATRPEERMGAIADEIVAADPDAVGLQEVTTWTTYAYNPVNGTTSNPTVAYDFLDLLLDALAERGADYREVAGATSHNFASPPIPYLASPTATFPTRAVSLADRDVIIVRDDVAATNARTGTYDTVISFPIGGVQLPVARGWGSADLTVGKATFRFVNSHLEAFGIPGIDGEQVRVAQVGELLADQAALAAQLGSLPMVYVGDYNSRAPDAPAYTRLLAGVGADAWPRNHPGDPGFTCCLGATLTDPDNPLTSRIDLVLHSPDVKAARAQIVGDDPADMTASGLWPSDHAGVVARLVFPARRGQ</sequence>
<comment type="caution">
    <text evidence="11">The sequence shown here is derived from an EMBL/GenBank/DDBJ whole genome shotgun (WGS) entry which is preliminary data.</text>
</comment>
<dbReference type="Pfam" id="PF03372">
    <property type="entry name" value="Exo_endo_phos"/>
    <property type="match status" value="1"/>
</dbReference>
<proteinExistence type="predicted"/>
<organism evidence="11 12">
    <name type="scientific">Nocardioides pini</name>
    <dbReference type="NCBI Taxonomy" id="2975053"/>
    <lineage>
        <taxon>Bacteria</taxon>
        <taxon>Bacillati</taxon>
        <taxon>Actinomycetota</taxon>
        <taxon>Actinomycetes</taxon>
        <taxon>Propionibacteriales</taxon>
        <taxon>Nocardioidaceae</taxon>
        <taxon>Nocardioides</taxon>
    </lineage>
</organism>
<evidence type="ECO:0000259" key="10">
    <source>
        <dbReference type="Pfam" id="PF03372"/>
    </source>
</evidence>
<dbReference type="RefSeq" id="WP_268111236.1">
    <property type="nucleotide sequence ID" value="NZ_JAPPUX010000002.1"/>
</dbReference>
<keyword evidence="11" id="KW-0255">Endonuclease</keyword>
<keyword evidence="5" id="KW-0227">DNA damage</keyword>
<dbReference type="PANTHER" id="PTHR15822">
    <property type="entry name" value="TRAF AND TNF RECEPTOR-ASSOCIATED PROTEIN"/>
    <property type="match status" value="1"/>
</dbReference>
<evidence type="ECO:0000256" key="3">
    <source>
        <dbReference type="ARBA" id="ARBA00022722"/>
    </source>
</evidence>
<keyword evidence="8" id="KW-0234">DNA repair</keyword>
<evidence type="ECO:0000256" key="6">
    <source>
        <dbReference type="ARBA" id="ARBA00022801"/>
    </source>
</evidence>
<keyword evidence="9" id="KW-0732">Signal</keyword>